<dbReference type="AlphaFoldDB" id="A0A0H2SJL5"/>
<keyword evidence="2" id="KW-1185">Reference proteome</keyword>
<proteinExistence type="predicted"/>
<gene>
    <name evidence="1" type="ORF">SCHPADRAFT_173052</name>
</gene>
<reference evidence="1 2" key="1">
    <citation type="submission" date="2015-04" db="EMBL/GenBank/DDBJ databases">
        <title>Complete genome sequence of Schizopora paradoxa KUC8140, a cosmopolitan wood degrader in East Asia.</title>
        <authorList>
            <consortium name="DOE Joint Genome Institute"/>
            <person name="Min B."/>
            <person name="Park H."/>
            <person name="Jang Y."/>
            <person name="Kim J.-J."/>
            <person name="Kim K.H."/>
            <person name="Pangilinan J."/>
            <person name="Lipzen A."/>
            <person name="Riley R."/>
            <person name="Grigoriev I.V."/>
            <person name="Spatafora J.W."/>
            <person name="Choi I.-G."/>
        </authorList>
    </citation>
    <scope>NUCLEOTIDE SEQUENCE [LARGE SCALE GENOMIC DNA]</scope>
    <source>
        <strain evidence="1 2">KUC8140</strain>
    </source>
</reference>
<organism evidence="1 2">
    <name type="scientific">Schizopora paradoxa</name>
    <dbReference type="NCBI Taxonomy" id="27342"/>
    <lineage>
        <taxon>Eukaryota</taxon>
        <taxon>Fungi</taxon>
        <taxon>Dikarya</taxon>
        <taxon>Basidiomycota</taxon>
        <taxon>Agaricomycotina</taxon>
        <taxon>Agaricomycetes</taxon>
        <taxon>Hymenochaetales</taxon>
        <taxon>Schizoporaceae</taxon>
        <taxon>Schizopora</taxon>
    </lineage>
</organism>
<dbReference type="InParanoid" id="A0A0H2SJL5"/>
<evidence type="ECO:0000313" key="1">
    <source>
        <dbReference type="EMBL" id="KLO17316.1"/>
    </source>
</evidence>
<protein>
    <submittedName>
        <fullName evidence="1">Uncharacterized protein</fullName>
    </submittedName>
</protein>
<evidence type="ECO:0000313" key="2">
    <source>
        <dbReference type="Proteomes" id="UP000053477"/>
    </source>
</evidence>
<name>A0A0H2SJL5_9AGAM</name>
<sequence>MGTWRLTVLCAQLVYEGQRSAANAAHPFVTRMVVNVEKEKERYTRRSGKAESVSNITPCLANRRVDACMQDYHVPAGCLYYAVAVGNTALALALRSEPSPDTLDFKFKFKSPKRSVRPGAPGADSDQRLHSRKSGRICQVVSWPTYDTGTTRWSLALTLAPASCAWPETHYFQEAEGCFRVGIGGSRSELFCLVSRLGWASVSAQVFLREKEAR</sequence>
<dbReference type="EMBL" id="KQ085906">
    <property type="protein sequence ID" value="KLO17316.1"/>
    <property type="molecule type" value="Genomic_DNA"/>
</dbReference>
<dbReference type="Proteomes" id="UP000053477">
    <property type="component" value="Unassembled WGS sequence"/>
</dbReference>
<accession>A0A0H2SJL5</accession>